<organism evidence="3 4">
    <name type="scientific">Hymenobacter bucti</name>
    <dbReference type="NCBI Taxonomy" id="1844114"/>
    <lineage>
        <taxon>Bacteria</taxon>
        <taxon>Pseudomonadati</taxon>
        <taxon>Bacteroidota</taxon>
        <taxon>Cytophagia</taxon>
        <taxon>Cytophagales</taxon>
        <taxon>Hymenobacteraceae</taxon>
        <taxon>Hymenobacter</taxon>
    </lineage>
</organism>
<comment type="caution">
    <text evidence="3">The sequence shown here is derived from an EMBL/GenBank/DDBJ whole genome shotgun (WGS) entry which is preliminary data.</text>
</comment>
<dbReference type="Proteomes" id="UP001597197">
    <property type="component" value="Unassembled WGS sequence"/>
</dbReference>
<sequence>MQHLLFAAPRWAWLFGLLLCLGLARPAWAQLPSTAVVDPDLTRPQTDTARVAPKLTKKQKREQAAADSALKTERLFGLRLTRPQKALLLAGIAPGAGQIYNKKYWKLPLVYGLLGTLGGVEYFFQTHYTDYRYAKEQVATGKVSASQLANARTEPIEDWDSAKNANSTTIIESGIIFYRRNRDLYILLLIGGHGLQMLDALVDANLHDFDVGKDLTLHWQPALLPVPGQLVPGVGATVALRVK</sequence>
<feature type="domain" description="DUF5683" evidence="2">
    <location>
        <begin position="81"/>
        <end position="238"/>
    </location>
</feature>
<evidence type="ECO:0000256" key="1">
    <source>
        <dbReference type="SAM" id="SignalP"/>
    </source>
</evidence>
<evidence type="ECO:0000259" key="2">
    <source>
        <dbReference type="Pfam" id="PF18935"/>
    </source>
</evidence>
<dbReference type="InterPro" id="IPR043738">
    <property type="entry name" value="DUF5683"/>
</dbReference>
<reference evidence="4" key="1">
    <citation type="journal article" date="2019" name="Int. J. Syst. Evol. Microbiol.">
        <title>The Global Catalogue of Microorganisms (GCM) 10K type strain sequencing project: providing services to taxonomists for standard genome sequencing and annotation.</title>
        <authorList>
            <consortium name="The Broad Institute Genomics Platform"/>
            <consortium name="The Broad Institute Genome Sequencing Center for Infectious Disease"/>
            <person name="Wu L."/>
            <person name="Ma J."/>
        </authorList>
    </citation>
    <scope>NUCLEOTIDE SEQUENCE [LARGE SCALE GENOMIC DNA]</scope>
    <source>
        <strain evidence="4">CGMCC 1.15795</strain>
    </source>
</reference>
<gene>
    <name evidence="3" type="ORF">ACFSDX_03330</name>
</gene>
<dbReference type="Pfam" id="PF18935">
    <property type="entry name" value="DUF5683"/>
    <property type="match status" value="1"/>
</dbReference>
<accession>A0ABW4QPD9</accession>
<dbReference type="EMBL" id="JBHUFD010000001">
    <property type="protein sequence ID" value="MFD1871441.1"/>
    <property type="molecule type" value="Genomic_DNA"/>
</dbReference>
<feature type="chain" id="PRO_5047305510" evidence="1">
    <location>
        <begin position="30"/>
        <end position="243"/>
    </location>
</feature>
<proteinExistence type="predicted"/>
<feature type="signal peptide" evidence="1">
    <location>
        <begin position="1"/>
        <end position="29"/>
    </location>
</feature>
<evidence type="ECO:0000313" key="4">
    <source>
        <dbReference type="Proteomes" id="UP001597197"/>
    </source>
</evidence>
<evidence type="ECO:0000313" key="3">
    <source>
        <dbReference type="EMBL" id="MFD1871441.1"/>
    </source>
</evidence>
<dbReference type="RefSeq" id="WP_382311760.1">
    <property type="nucleotide sequence ID" value="NZ_JBHUFD010000001.1"/>
</dbReference>
<keyword evidence="4" id="KW-1185">Reference proteome</keyword>
<name>A0ABW4QPD9_9BACT</name>
<protein>
    <submittedName>
        <fullName evidence="3">DUF5683 domain-containing protein</fullName>
    </submittedName>
</protein>
<keyword evidence="1" id="KW-0732">Signal</keyword>